<evidence type="ECO:0000256" key="1">
    <source>
        <dbReference type="SAM" id="Phobius"/>
    </source>
</evidence>
<dbReference type="InterPro" id="IPR007497">
    <property type="entry name" value="SIMPL/DUF541"/>
</dbReference>
<reference evidence="2 3" key="1">
    <citation type="journal article" date="2016" name="Nat. Commun.">
        <title>Thousands of microbial genomes shed light on interconnected biogeochemical processes in an aquifer system.</title>
        <authorList>
            <person name="Anantharaman K."/>
            <person name="Brown C.T."/>
            <person name="Hug L.A."/>
            <person name="Sharon I."/>
            <person name="Castelle C.J."/>
            <person name="Probst A.J."/>
            <person name="Thomas B.C."/>
            <person name="Singh A."/>
            <person name="Wilkins M.J."/>
            <person name="Karaoz U."/>
            <person name="Brodie E.L."/>
            <person name="Williams K.H."/>
            <person name="Hubbard S.S."/>
            <person name="Banfield J.F."/>
        </authorList>
    </citation>
    <scope>NUCLEOTIDE SEQUENCE [LARGE SCALE GENOMIC DNA]</scope>
</reference>
<organism evidence="2 3">
    <name type="scientific">Candidatus Liptonbacteria bacterium RIFCSPLOWO2_01_FULL_56_20</name>
    <dbReference type="NCBI Taxonomy" id="1798652"/>
    <lineage>
        <taxon>Bacteria</taxon>
        <taxon>Candidatus Liptoniibacteriota</taxon>
    </lineage>
</organism>
<proteinExistence type="predicted"/>
<dbReference type="PANTHER" id="PTHR34387">
    <property type="entry name" value="SLR1258 PROTEIN"/>
    <property type="match status" value="1"/>
</dbReference>
<dbReference type="InterPro" id="IPR052022">
    <property type="entry name" value="26kDa_periplasmic_antigen"/>
</dbReference>
<accession>A0A1G2CJT9</accession>
<dbReference type="PANTHER" id="PTHR34387:SF2">
    <property type="entry name" value="SLR1258 PROTEIN"/>
    <property type="match status" value="1"/>
</dbReference>
<evidence type="ECO:0000313" key="2">
    <source>
        <dbReference type="EMBL" id="OGZ00921.1"/>
    </source>
</evidence>
<dbReference type="Gene3D" id="3.30.110.170">
    <property type="entry name" value="Protein of unknown function (DUF541), domain 1"/>
    <property type="match status" value="1"/>
</dbReference>
<keyword evidence="1" id="KW-0472">Membrane</keyword>
<keyword evidence="1" id="KW-1133">Transmembrane helix</keyword>
<dbReference type="Proteomes" id="UP000178495">
    <property type="component" value="Unassembled WGS sequence"/>
</dbReference>
<dbReference type="Pfam" id="PF04402">
    <property type="entry name" value="SIMPL"/>
    <property type="match status" value="1"/>
</dbReference>
<keyword evidence="1" id="KW-0812">Transmembrane</keyword>
<dbReference type="Gene3D" id="3.30.70.2970">
    <property type="entry name" value="Protein of unknown function (DUF541), domain 2"/>
    <property type="match status" value="1"/>
</dbReference>
<comment type="caution">
    <text evidence="2">The sequence shown here is derived from an EMBL/GenBank/DDBJ whole genome shotgun (WGS) entry which is preliminary data.</text>
</comment>
<dbReference type="GO" id="GO:0006974">
    <property type="term" value="P:DNA damage response"/>
    <property type="evidence" value="ECO:0007669"/>
    <property type="project" value="TreeGrafter"/>
</dbReference>
<feature type="transmembrane region" description="Helical" evidence="1">
    <location>
        <begin position="12"/>
        <end position="36"/>
    </location>
</feature>
<dbReference type="STRING" id="1798652.A3A43_01915"/>
<sequence length="251" mass="27420">METDKAKMYFWVILDLLLLGILVNLVVFVMPAIAAYRNSLPSMYVMTVSAEGKTTVEPDIALASFSVISRGLNPEQLTENNNDKMTAVVQFVKSEGIDAKDIKTTNYDLSPNYRYDPETERNFITGYTLTQTIHVKMRDLAKVAKIVGGLTPLGVNQIGGITFTLDNKDTALAAARSDAFKNAREKAAVMARENGVRLGRIVNINEYTPVTPYYGVYAGKGIGGGMEAAAPSIEPGSQEYTIQVTLTYAIK</sequence>
<gene>
    <name evidence="2" type="ORF">A3A43_01915</name>
</gene>
<dbReference type="EMBL" id="MHLC01000025">
    <property type="protein sequence ID" value="OGZ00921.1"/>
    <property type="molecule type" value="Genomic_DNA"/>
</dbReference>
<evidence type="ECO:0008006" key="4">
    <source>
        <dbReference type="Google" id="ProtNLM"/>
    </source>
</evidence>
<name>A0A1G2CJT9_9BACT</name>
<evidence type="ECO:0000313" key="3">
    <source>
        <dbReference type="Proteomes" id="UP000178495"/>
    </source>
</evidence>
<dbReference type="AlphaFoldDB" id="A0A1G2CJT9"/>
<protein>
    <recommendedName>
        <fullName evidence="4">SIMPL domain-containing protein</fullName>
    </recommendedName>
</protein>